<dbReference type="Proteomes" id="UP000184310">
    <property type="component" value="Unassembled WGS sequence"/>
</dbReference>
<dbReference type="STRING" id="1121302.SAMN02745163_00680"/>
<dbReference type="SMART" id="SM00871">
    <property type="entry name" value="AraC_E_bind"/>
    <property type="match status" value="1"/>
</dbReference>
<dbReference type="Gene3D" id="3.20.80.10">
    <property type="entry name" value="Regulatory factor, effector binding domain"/>
    <property type="match status" value="1"/>
</dbReference>
<keyword evidence="4" id="KW-1185">Reference proteome</keyword>
<dbReference type="SUPFAM" id="SSF55136">
    <property type="entry name" value="Probable bacterial effector-binding domain"/>
    <property type="match status" value="1"/>
</dbReference>
<protein>
    <submittedName>
        <fullName evidence="3">DNA-binding transcriptional regulator, MerR family</fullName>
    </submittedName>
</protein>
<dbReference type="GO" id="GO:0003700">
    <property type="term" value="F:DNA-binding transcription factor activity"/>
    <property type="evidence" value="ECO:0007669"/>
    <property type="project" value="InterPro"/>
</dbReference>
<proteinExistence type="predicted"/>
<dbReference type="InterPro" id="IPR029442">
    <property type="entry name" value="GyrI-like"/>
</dbReference>
<dbReference type="InterPro" id="IPR010499">
    <property type="entry name" value="AraC_E-bd"/>
</dbReference>
<organism evidence="3 4">
    <name type="scientific">Clostridium cavendishii DSM 21758</name>
    <dbReference type="NCBI Taxonomy" id="1121302"/>
    <lineage>
        <taxon>Bacteria</taxon>
        <taxon>Bacillati</taxon>
        <taxon>Bacillota</taxon>
        <taxon>Clostridia</taxon>
        <taxon>Eubacteriales</taxon>
        <taxon>Clostridiaceae</taxon>
        <taxon>Clostridium</taxon>
    </lineage>
</organism>
<evidence type="ECO:0000256" key="1">
    <source>
        <dbReference type="ARBA" id="ARBA00023125"/>
    </source>
</evidence>
<dbReference type="EMBL" id="FQZB01000004">
    <property type="protein sequence ID" value="SHI70428.1"/>
    <property type="molecule type" value="Genomic_DNA"/>
</dbReference>
<accession>A0A1M6DBL3</accession>
<evidence type="ECO:0000259" key="2">
    <source>
        <dbReference type="PROSITE" id="PS50937"/>
    </source>
</evidence>
<dbReference type="GO" id="GO:0003677">
    <property type="term" value="F:DNA binding"/>
    <property type="evidence" value="ECO:0007669"/>
    <property type="project" value="UniProtKB-KW"/>
</dbReference>
<gene>
    <name evidence="3" type="ORF">SAMN02745163_00680</name>
</gene>
<evidence type="ECO:0000313" key="4">
    <source>
        <dbReference type="Proteomes" id="UP000184310"/>
    </source>
</evidence>
<dbReference type="SUPFAM" id="SSF46955">
    <property type="entry name" value="Putative DNA-binding domain"/>
    <property type="match status" value="1"/>
</dbReference>
<name>A0A1M6DBL3_9CLOT</name>
<dbReference type="InterPro" id="IPR047057">
    <property type="entry name" value="MerR_fam"/>
</dbReference>
<keyword evidence="1 3" id="KW-0238">DNA-binding</keyword>
<dbReference type="CDD" id="cd01107">
    <property type="entry name" value="HTH_BmrR"/>
    <property type="match status" value="1"/>
</dbReference>
<dbReference type="InterPro" id="IPR011256">
    <property type="entry name" value="Reg_factor_effector_dom_sf"/>
</dbReference>
<dbReference type="Gene3D" id="1.10.1660.10">
    <property type="match status" value="1"/>
</dbReference>
<feature type="domain" description="HTH merR-type" evidence="2">
    <location>
        <begin position="1"/>
        <end position="71"/>
    </location>
</feature>
<dbReference type="OrthoDB" id="9773308at2"/>
<dbReference type="PROSITE" id="PS50937">
    <property type="entry name" value="HTH_MERR_2"/>
    <property type="match status" value="1"/>
</dbReference>
<sequence>MYSIGMFSKMNKITTKTLSYYDEIGLLKPEHIDDLTGYGYYTTEQLSKLHKIITLRQMSLSLQDIKEMMKNPKLLDVFLKLKEHEVIKNIRVEEKKLAKIKSFSNMIANGFNYGYKPIIKELPEVIVASMRQVVDTYDAFFYLCPDIMAKEMKKAGCKSIMPKYCFNVYHDGEFMEKNIDVEICEAVTEMKTDTQIIKFKTIKKIEKAICIFHKGPYNKIREAYIFIFKWMEENNYRILDNPRECYIDGIWNKENEEDWLTEIQVPIEFKY</sequence>
<dbReference type="Pfam" id="PF13411">
    <property type="entry name" value="MerR_1"/>
    <property type="match status" value="1"/>
</dbReference>
<dbReference type="Pfam" id="PF06445">
    <property type="entry name" value="GyrI-like"/>
    <property type="match status" value="1"/>
</dbReference>
<dbReference type="PANTHER" id="PTHR30204:SF97">
    <property type="entry name" value="MERR FAMILY REGULATORY PROTEIN"/>
    <property type="match status" value="1"/>
</dbReference>
<reference evidence="3 4" key="1">
    <citation type="submission" date="2016-11" db="EMBL/GenBank/DDBJ databases">
        <authorList>
            <person name="Jaros S."/>
            <person name="Januszkiewicz K."/>
            <person name="Wedrychowicz H."/>
        </authorList>
    </citation>
    <scope>NUCLEOTIDE SEQUENCE [LARGE SCALE GENOMIC DNA]</scope>
    <source>
        <strain evidence="3 4">DSM 21758</strain>
    </source>
</reference>
<dbReference type="AlphaFoldDB" id="A0A1M6DBL3"/>
<dbReference type="InterPro" id="IPR009061">
    <property type="entry name" value="DNA-bd_dom_put_sf"/>
</dbReference>
<dbReference type="InterPro" id="IPR000551">
    <property type="entry name" value="MerR-type_HTH_dom"/>
</dbReference>
<dbReference type="PANTHER" id="PTHR30204">
    <property type="entry name" value="REDOX-CYCLING DRUG-SENSING TRANSCRIPTIONAL ACTIVATOR SOXR"/>
    <property type="match status" value="1"/>
</dbReference>
<dbReference type="SMART" id="SM00422">
    <property type="entry name" value="HTH_MERR"/>
    <property type="match status" value="1"/>
</dbReference>
<evidence type="ECO:0000313" key="3">
    <source>
        <dbReference type="EMBL" id="SHI70428.1"/>
    </source>
</evidence>
<dbReference type="RefSeq" id="WP_084108248.1">
    <property type="nucleotide sequence ID" value="NZ_FQZB01000004.1"/>
</dbReference>